<sequence>MARIRSIEHGTQNVKAHPSEVDCFVQDFEAADGTKLLHLSTFGSSDRASQPKSSQSIQLDREQAMVLRDWIDNVFG</sequence>
<keyword evidence="2" id="KW-1185">Reference proteome</keyword>
<protein>
    <submittedName>
        <fullName evidence="1">Uncharacterized protein</fullName>
    </submittedName>
</protein>
<dbReference type="AlphaFoldDB" id="A0A506Y1A5"/>
<accession>A0A506Y1A5</accession>
<gene>
    <name evidence="1" type="ORF">FJ657_07605</name>
</gene>
<dbReference type="EMBL" id="VHQG01000002">
    <property type="protein sequence ID" value="TPW75732.1"/>
    <property type="molecule type" value="Genomic_DNA"/>
</dbReference>
<proteinExistence type="predicted"/>
<evidence type="ECO:0000313" key="2">
    <source>
        <dbReference type="Proteomes" id="UP000316252"/>
    </source>
</evidence>
<comment type="caution">
    <text evidence="1">The sequence shown here is derived from an EMBL/GenBank/DDBJ whole genome shotgun (WGS) entry which is preliminary data.</text>
</comment>
<dbReference type="RefSeq" id="WP_141163092.1">
    <property type="nucleotide sequence ID" value="NZ_VHQG01000002.1"/>
</dbReference>
<dbReference type="Proteomes" id="UP000316252">
    <property type="component" value="Unassembled WGS sequence"/>
</dbReference>
<reference evidence="1 2" key="1">
    <citation type="submission" date="2019-06" db="EMBL/GenBank/DDBJ databases">
        <authorList>
            <person name="Li F."/>
        </authorList>
    </citation>
    <scope>NUCLEOTIDE SEQUENCE [LARGE SCALE GENOMIC DNA]</scope>
    <source>
        <strain evidence="1 2">10F1D-1</strain>
    </source>
</reference>
<organism evidence="1 2">
    <name type="scientific">Schumannella soli</name>
    <dbReference type="NCBI Taxonomy" id="2590779"/>
    <lineage>
        <taxon>Bacteria</taxon>
        <taxon>Bacillati</taxon>
        <taxon>Actinomycetota</taxon>
        <taxon>Actinomycetes</taxon>
        <taxon>Micrococcales</taxon>
        <taxon>Microbacteriaceae</taxon>
        <taxon>Schumannella</taxon>
    </lineage>
</organism>
<dbReference type="OrthoDB" id="9781481at2"/>
<name>A0A506Y1A5_9MICO</name>
<evidence type="ECO:0000313" key="1">
    <source>
        <dbReference type="EMBL" id="TPW75732.1"/>
    </source>
</evidence>